<comment type="catalytic activity">
    <reaction evidence="13">
        <text>2 a Fe(II)-siderophore + NADP(+) + H(+) = 2 a Fe(III)-siderophore + NADPH</text>
        <dbReference type="Rhea" id="RHEA:28795"/>
        <dbReference type="Rhea" id="RHEA-COMP:11342"/>
        <dbReference type="Rhea" id="RHEA-COMP:11344"/>
        <dbReference type="ChEBI" id="CHEBI:15378"/>
        <dbReference type="ChEBI" id="CHEBI:29033"/>
        <dbReference type="ChEBI" id="CHEBI:29034"/>
        <dbReference type="ChEBI" id="CHEBI:57783"/>
        <dbReference type="ChEBI" id="CHEBI:58349"/>
        <dbReference type="EC" id="1.16.1.9"/>
    </reaction>
</comment>
<keyword evidence="9" id="KW-0560">Oxidoreductase</keyword>
<dbReference type="EMBL" id="JAIFTL010000255">
    <property type="protein sequence ID" value="KAG9320813.1"/>
    <property type="molecule type" value="Genomic_DNA"/>
</dbReference>
<evidence type="ECO:0000256" key="8">
    <source>
        <dbReference type="ARBA" id="ARBA00022989"/>
    </source>
</evidence>
<sequence length="633" mass="70639">MDHNHQTKATPWNPNLTYAIDWCIALGVPVVYLTGRHLVYLLTQAIVGSRRRGRVSNSTTNAASSSHLTEQADEDEDHQQQHTQESRVPRITGVEDSSSPSSLSSSSCKRWTYSRVENWIVNKSSATLYLGPYIHLVAGATLLALIFLSILAVLLLTDVDLMRNSNRAGYLGLACIPFLFAFTGKNSIISLMTGMSHHRLNQVHRFLGLCLVVLVSVHMGCMFYVWRPWQFLLDQQMATPKVRYGLATYTTLCLIVVTAAWPVRRWAYEAFVVSHSLFLVFLVLVSYHTPYAMRFTVAGVFFYVINVLTGWFVKTHMAVAQATVFSERLTRLRVDRPVAHVAGQHIYVCVPSMSLIQWHPFTISSADQSSLTVHARAVGGFTKRLCRWPENTQRRVILAGPYGEGVAVGRGLDVHKTVFVAAGSGLAYVVPILMDLLHDRQRTKSSRACAVEVIWCVRDPGEVQWFEEELEMALDAAQGFGETMEKDKDKEDVDLITPDGPETKLMVRIHCTNDAFGDPESVAVSMAPPSAMALEPLTKRQESVESSTTTTTRTEVNGNRVPFAGDERVEWVQARLDASQYVREQIAETAADKVLEIVGCGPPLLLTQLHNVVAAREQLSGCRVELHTERFYV</sequence>
<dbReference type="Proteomes" id="UP000717515">
    <property type="component" value="Unassembled WGS sequence"/>
</dbReference>
<dbReference type="GO" id="GO:0052851">
    <property type="term" value="F:ferric-chelate reductase (NADPH) activity"/>
    <property type="evidence" value="ECO:0007669"/>
    <property type="project" value="UniProtKB-EC"/>
</dbReference>
<feature type="transmembrane region" description="Helical" evidence="15">
    <location>
        <begin position="206"/>
        <end position="226"/>
    </location>
</feature>
<reference evidence="17" key="1">
    <citation type="submission" date="2021-07" db="EMBL/GenBank/DDBJ databases">
        <title>Draft genome of Mortierella alpina, strain LL118, isolated from an aspen leaf litter sample.</title>
        <authorList>
            <person name="Yang S."/>
            <person name="Vinatzer B.A."/>
        </authorList>
    </citation>
    <scope>NUCLEOTIDE SEQUENCE</scope>
    <source>
        <strain evidence="17">LL118</strain>
    </source>
</reference>
<evidence type="ECO:0000256" key="12">
    <source>
        <dbReference type="ARBA" id="ARBA00023180"/>
    </source>
</evidence>
<dbReference type="Gene3D" id="2.40.30.10">
    <property type="entry name" value="Translation factors"/>
    <property type="match status" value="1"/>
</dbReference>
<evidence type="ECO:0000256" key="10">
    <source>
        <dbReference type="ARBA" id="ARBA00023065"/>
    </source>
</evidence>
<keyword evidence="4" id="KW-0813">Transport</keyword>
<dbReference type="InterPro" id="IPR017927">
    <property type="entry name" value="FAD-bd_FR_type"/>
</dbReference>
<dbReference type="PANTHER" id="PTHR32361:SF9">
    <property type="entry name" value="FERRIC REDUCTASE TRANSMEMBRANE COMPONENT 3-RELATED"/>
    <property type="match status" value="1"/>
</dbReference>
<dbReference type="SUPFAM" id="SSF63380">
    <property type="entry name" value="Riboflavin synthase domain-like"/>
    <property type="match status" value="1"/>
</dbReference>
<evidence type="ECO:0000256" key="15">
    <source>
        <dbReference type="SAM" id="Phobius"/>
    </source>
</evidence>
<evidence type="ECO:0000256" key="13">
    <source>
        <dbReference type="ARBA" id="ARBA00048483"/>
    </source>
</evidence>
<dbReference type="SFLD" id="SFLDG01168">
    <property type="entry name" value="Ferric_reductase_subgroup_(FRE"/>
    <property type="match status" value="1"/>
</dbReference>
<evidence type="ECO:0000256" key="6">
    <source>
        <dbReference type="ARBA" id="ARBA00022692"/>
    </source>
</evidence>
<evidence type="ECO:0000256" key="3">
    <source>
        <dbReference type="ARBA" id="ARBA00012668"/>
    </source>
</evidence>
<feature type="transmembrane region" description="Helical" evidence="15">
    <location>
        <begin position="19"/>
        <end position="42"/>
    </location>
</feature>
<dbReference type="SFLD" id="SFLDS00052">
    <property type="entry name" value="Ferric_Reductase_Domain"/>
    <property type="match status" value="1"/>
</dbReference>
<keyword evidence="11 15" id="KW-0472">Membrane</keyword>
<keyword evidence="7" id="KW-0249">Electron transport</keyword>
<dbReference type="InterPro" id="IPR013112">
    <property type="entry name" value="FAD-bd_8"/>
</dbReference>
<evidence type="ECO:0000256" key="4">
    <source>
        <dbReference type="ARBA" id="ARBA00022448"/>
    </source>
</evidence>
<keyword evidence="5" id="KW-1003">Cell membrane</keyword>
<dbReference type="Pfam" id="PF08022">
    <property type="entry name" value="FAD_binding_8"/>
    <property type="match status" value="1"/>
</dbReference>
<feature type="region of interest" description="Disordered" evidence="14">
    <location>
        <begin position="53"/>
        <end position="106"/>
    </location>
</feature>
<comment type="similarity">
    <text evidence="2">Belongs to the ferric reductase (FRE) family.</text>
</comment>
<feature type="transmembrane region" description="Helical" evidence="15">
    <location>
        <begin position="270"/>
        <end position="289"/>
    </location>
</feature>
<feature type="compositionally biased region" description="Basic and acidic residues" evidence="14">
    <location>
        <begin position="78"/>
        <end position="88"/>
    </location>
</feature>
<organism evidence="17 18">
    <name type="scientific">Mortierella alpina</name>
    <name type="common">Oleaginous fungus</name>
    <name type="synonym">Mortierella renispora</name>
    <dbReference type="NCBI Taxonomy" id="64518"/>
    <lineage>
        <taxon>Eukaryota</taxon>
        <taxon>Fungi</taxon>
        <taxon>Fungi incertae sedis</taxon>
        <taxon>Mucoromycota</taxon>
        <taxon>Mortierellomycotina</taxon>
        <taxon>Mortierellomycetes</taxon>
        <taxon>Mortierellales</taxon>
        <taxon>Mortierellaceae</taxon>
        <taxon>Mortierella</taxon>
    </lineage>
</organism>
<feature type="domain" description="FAD-binding FR-type" evidence="16">
    <location>
        <begin position="309"/>
        <end position="408"/>
    </location>
</feature>
<evidence type="ECO:0000256" key="2">
    <source>
        <dbReference type="ARBA" id="ARBA00006278"/>
    </source>
</evidence>
<comment type="subcellular location">
    <subcellularLocation>
        <location evidence="1">Cell membrane</location>
        <topology evidence="1">Multi-pass membrane protein</topology>
    </subcellularLocation>
</comment>
<feature type="compositionally biased region" description="Low complexity" evidence="14">
    <location>
        <begin position="97"/>
        <end position="106"/>
    </location>
</feature>
<feature type="transmembrane region" description="Helical" evidence="15">
    <location>
        <begin position="295"/>
        <end position="313"/>
    </location>
</feature>
<feature type="transmembrane region" description="Helical" evidence="15">
    <location>
        <begin position="168"/>
        <end position="185"/>
    </location>
</feature>
<dbReference type="Pfam" id="PF01794">
    <property type="entry name" value="Ferric_reduct"/>
    <property type="match status" value="1"/>
</dbReference>
<dbReference type="GO" id="GO:0006879">
    <property type="term" value="P:intracellular iron ion homeostasis"/>
    <property type="evidence" value="ECO:0007669"/>
    <property type="project" value="TreeGrafter"/>
</dbReference>
<dbReference type="InterPro" id="IPR039261">
    <property type="entry name" value="FNR_nucleotide-bd"/>
</dbReference>
<dbReference type="GO" id="GO:0015677">
    <property type="term" value="P:copper ion import"/>
    <property type="evidence" value="ECO:0007669"/>
    <property type="project" value="TreeGrafter"/>
</dbReference>
<keyword evidence="6 15" id="KW-0812">Transmembrane</keyword>
<feature type="compositionally biased region" description="Low complexity" evidence="14">
    <location>
        <begin position="55"/>
        <end position="66"/>
    </location>
</feature>
<dbReference type="EC" id="1.16.1.9" evidence="3"/>
<gene>
    <name evidence="17" type="ORF">KVV02_004278</name>
</gene>
<dbReference type="InterPro" id="IPR013130">
    <property type="entry name" value="Fe3_Rdtase_TM_dom"/>
</dbReference>
<dbReference type="Pfam" id="PF08030">
    <property type="entry name" value="NAD_binding_6"/>
    <property type="match status" value="1"/>
</dbReference>
<dbReference type="CDD" id="cd06186">
    <property type="entry name" value="NOX_Duox_like_FAD_NADP"/>
    <property type="match status" value="1"/>
</dbReference>
<evidence type="ECO:0000256" key="7">
    <source>
        <dbReference type="ARBA" id="ARBA00022982"/>
    </source>
</evidence>
<dbReference type="InterPro" id="IPR017938">
    <property type="entry name" value="Riboflavin_synthase-like_b-brl"/>
</dbReference>
<keyword evidence="10" id="KW-0406">Ion transport</keyword>
<protein>
    <recommendedName>
        <fullName evidence="3">ferric-chelate reductase (NADPH)</fullName>
        <ecNumber evidence="3">1.16.1.9</ecNumber>
    </recommendedName>
</protein>
<evidence type="ECO:0000313" key="17">
    <source>
        <dbReference type="EMBL" id="KAG9320813.1"/>
    </source>
</evidence>
<feature type="transmembrane region" description="Helical" evidence="15">
    <location>
        <begin position="246"/>
        <end position="263"/>
    </location>
</feature>
<dbReference type="SUPFAM" id="SSF52343">
    <property type="entry name" value="Ferredoxin reductase-like, C-terminal NADP-linked domain"/>
    <property type="match status" value="1"/>
</dbReference>
<dbReference type="Gene3D" id="3.40.50.80">
    <property type="entry name" value="Nucleotide-binding domain of ferredoxin-NADP reductase (FNR) module"/>
    <property type="match status" value="1"/>
</dbReference>
<dbReference type="PANTHER" id="PTHR32361">
    <property type="entry name" value="FERRIC/CUPRIC REDUCTASE TRANSMEMBRANE COMPONENT"/>
    <property type="match status" value="1"/>
</dbReference>
<evidence type="ECO:0000256" key="1">
    <source>
        <dbReference type="ARBA" id="ARBA00004651"/>
    </source>
</evidence>
<feature type="transmembrane region" description="Helical" evidence="15">
    <location>
        <begin position="133"/>
        <end position="156"/>
    </location>
</feature>
<dbReference type="InterPro" id="IPR051410">
    <property type="entry name" value="Ferric/Cupric_Reductase"/>
</dbReference>
<dbReference type="GO" id="GO:0005886">
    <property type="term" value="C:plasma membrane"/>
    <property type="evidence" value="ECO:0007669"/>
    <property type="project" value="UniProtKB-SubCell"/>
</dbReference>
<name>A0A9P8CUL6_MORAP</name>
<accession>A0A9P8CUL6</accession>
<evidence type="ECO:0000256" key="9">
    <source>
        <dbReference type="ARBA" id="ARBA00023002"/>
    </source>
</evidence>
<proteinExistence type="inferred from homology"/>
<comment type="caution">
    <text evidence="17">The sequence shown here is derived from an EMBL/GenBank/DDBJ whole genome shotgun (WGS) entry which is preliminary data.</text>
</comment>
<evidence type="ECO:0000313" key="18">
    <source>
        <dbReference type="Proteomes" id="UP000717515"/>
    </source>
</evidence>
<evidence type="ECO:0000256" key="11">
    <source>
        <dbReference type="ARBA" id="ARBA00023136"/>
    </source>
</evidence>
<dbReference type="PROSITE" id="PS51384">
    <property type="entry name" value="FAD_FR"/>
    <property type="match status" value="1"/>
</dbReference>
<evidence type="ECO:0000256" key="14">
    <source>
        <dbReference type="SAM" id="MobiDB-lite"/>
    </source>
</evidence>
<dbReference type="AlphaFoldDB" id="A0A9P8CUL6"/>
<dbReference type="InterPro" id="IPR013121">
    <property type="entry name" value="Fe_red_NAD-bd_6"/>
</dbReference>
<evidence type="ECO:0000259" key="16">
    <source>
        <dbReference type="PROSITE" id="PS51384"/>
    </source>
</evidence>
<keyword evidence="12" id="KW-0325">Glycoprotein</keyword>
<keyword evidence="8 15" id="KW-1133">Transmembrane helix</keyword>
<evidence type="ECO:0000256" key="5">
    <source>
        <dbReference type="ARBA" id="ARBA00022475"/>
    </source>
</evidence>
<dbReference type="GO" id="GO:0006826">
    <property type="term" value="P:iron ion transport"/>
    <property type="evidence" value="ECO:0007669"/>
    <property type="project" value="UniProtKB-ARBA"/>
</dbReference>